<evidence type="ECO:0008006" key="4">
    <source>
        <dbReference type="Google" id="ProtNLM"/>
    </source>
</evidence>
<feature type="transmembrane region" description="Helical" evidence="1">
    <location>
        <begin position="39"/>
        <end position="64"/>
    </location>
</feature>
<feature type="transmembrane region" description="Helical" evidence="1">
    <location>
        <begin position="76"/>
        <end position="101"/>
    </location>
</feature>
<feature type="transmembrane region" description="Helical" evidence="1">
    <location>
        <begin position="288"/>
        <end position="309"/>
    </location>
</feature>
<keyword evidence="3" id="KW-1185">Reference proteome</keyword>
<feature type="transmembrane region" description="Helical" evidence="1">
    <location>
        <begin position="321"/>
        <end position="345"/>
    </location>
</feature>
<feature type="transmembrane region" description="Helical" evidence="1">
    <location>
        <begin position="177"/>
        <end position="197"/>
    </location>
</feature>
<feature type="transmembrane region" description="Helical" evidence="1">
    <location>
        <begin position="146"/>
        <end position="165"/>
    </location>
</feature>
<keyword evidence="1" id="KW-0472">Membrane</keyword>
<keyword evidence="1" id="KW-1133">Transmembrane helix</keyword>
<sequence length="414" mass="42436">MPLLRNASYLYVGTMITSLLGFAFWNVAARAFTPSDVGIASALIAGSQLVADVAILGLGTLMIAKLAEGRAGAGELLLTGTVVTVVTGLLGGVIAEVVLTTSGSRLADGLHGWAMRAVFASLASLTTAASLWDNASVGLLRGRIQLARNSVFAAAKLAVLALLVTRLPALQPGGGGLLVAWEVGMVVSLVPAARGLWAATPIRGSRVRVGSLLRDRRLVFQHHWLNLSVHAPYMLLPMIVATVVSPRANAGFYTAELLVGFVAIIPSFVSTTLFALKPGDRAALRRELRAGVGVTLAVAVAAAVGFGLAGPIALELFSAKYLFAGLAIRLLGLTVFPAGIKAFYVAVARVHGRMGRAAVRTSIAAAGEVTAAAFGGASAGLSGAVAALVGAYCIEMLILGPTVLRASRPEARGT</sequence>
<proteinExistence type="predicted"/>
<feature type="transmembrane region" description="Helical" evidence="1">
    <location>
        <begin position="357"/>
        <end position="377"/>
    </location>
</feature>
<keyword evidence="1" id="KW-0812">Transmembrane</keyword>
<feature type="transmembrane region" description="Helical" evidence="1">
    <location>
        <begin position="224"/>
        <end position="245"/>
    </location>
</feature>
<gene>
    <name evidence="2" type="ORF">GHK86_04880</name>
</gene>
<evidence type="ECO:0000313" key="3">
    <source>
        <dbReference type="Proteomes" id="UP000437736"/>
    </source>
</evidence>
<protein>
    <recommendedName>
        <fullName evidence="4">Oligosaccharide flippase family protein</fullName>
    </recommendedName>
</protein>
<evidence type="ECO:0000313" key="2">
    <source>
        <dbReference type="EMBL" id="MST32060.1"/>
    </source>
</evidence>
<dbReference type="EMBL" id="WJHE01000202">
    <property type="protein sequence ID" value="MST32060.1"/>
    <property type="molecule type" value="Genomic_DNA"/>
</dbReference>
<feature type="transmembrane region" description="Helical" evidence="1">
    <location>
        <begin position="257"/>
        <end position="276"/>
    </location>
</feature>
<feature type="transmembrane region" description="Helical" evidence="1">
    <location>
        <begin position="383"/>
        <end position="404"/>
    </location>
</feature>
<accession>A0ABW9QR99</accession>
<organism evidence="2 3">
    <name type="scientific">Acidiferrimicrobium australe</name>
    <dbReference type="NCBI Taxonomy" id="2664430"/>
    <lineage>
        <taxon>Bacteria</taxon>
        <taxon>Bacillati</taxon>
        <taxon>Actinomycetota</taxon>
        <taxon>Acidimicrobiia</taxon>
        <taxon>Acidimicrobiales</taxon>
        <taxon>Acidimicrobiaceae</taxon>
        <taxon>Acidiferrimicrobium</taxon>
    </lineage>
</organism>
<evidence type="ECO:0000256" key="1">
    <source>
        <dbReference type="SAM" id="Phobius"/>
    </source>
</evidence>
<comment type="caution">
    <text evidence="2">The sequence shown here is derived from an EMBL/GenBank/DDBJ whole genome shotgun (WGS) entry which is preliminary data.</text>
</comment>
<feature type="transmembrane region" description="Helical" evidence="1">
    <location>
        <begin position="113"/>
        <end position="134"/>
    </location>
</feature>
<reference evidence="2 3" key="1">
    <citation type="submission" date="2019-11" db="EMBL/GenBank/DDBJ databases">
        <title>Acidiferrimicrobium australis gen. nov., sp. nov., an acidophilic and obligately heterotrophic, member of the Actinobacteria that catalyses dissimilatory oxido- reduction of iron isolated from metal-rich acidic water in Chile.</title>
        <authorList>
            <person name="Gonzalez D."/>
            <person name="Huber K."/>
            <person name="Hedrich S."/>
            <person name="Rojas-Villalobos C."/>
            <person name="Quatrini R."/>
            <person name="Dinamarca M.A."/>
            <person name="Schwarz A."/>
            <person name="Canales C."/>
            <person name="Nancucheo I."/>
        </authorList>
    </citation>
    <scope>NUCLEOTIDE SEQUENCE [LARGE SCALE GENOMIC DNA]</scope>
    <source>
        <strain evidence="2 3">USS-CCA1</strain>
    </source>
</reference>
<dbReference type="Proteomes" id="UP000437736">
    <property type="component" value="Unassembled WGS sequence"/>
</dbReference>
<feature type="transmembrane region" description="Helical" evidence="1">
    <location>
        <begin position="7"/>
        <end position="27"/>
    </location>
</feature>
<name>A0ABW9QR99_9ACTN</name>